<name>A0A1Y3BMH2_EURMA</name>
<dbReference type="Proteomes" id="UP000194236">
    <property type="component" value="Unassembled WGS sequence"/>
</dbReference>
<gene>
    <name evidence="2" type="ORF">BLA29_014775</name>
</gene>
<keyword evidence="1" id="KW-1133">Transmembrane helix</keyword>
<feature type="transmembrane region" description="Helical" evidence="1">
    <location>
        <begin position="26"/>
        <end position="43"/>
    </location>
</feature>
<organism evidence="2 3">
    <name type="scientific">Euroglyphus maynei</name>
    <name type="common">Mayne's house dust mite</name>
    <dbReference type="NCBI Taxonomy" id="6958"/>
    <lineage>
        <taxon>Eukaryota</taxon>
        <taxon>Metazoa</taxon>
        <taxon>Ecdysozoa</taxon>
        <taxon>Arthropoda</taxon>
        <taxon>Chelicerata</taxon>
        <taxon>Arachnida</taxon>
        <taxon>Acari</taxon>
        <taxon>Acariformes</taxon>
        <taxon>Sarcoptiformes</taxon>
        <taxon>Astigmata</taxon>
        <taxon>Psoroptidia</taxon>
        <taxon>Analgoidea</taxon>
        <taxon>Pyroglyphidae</taxon>
        <taxon>Pyroglyphinae</taxon>
        <taxon>Euroglyphus</taxon>
    </lineage>
</organism>
<keyword evidence="3" id="KW-1185">Reference proteome</keyword>
<accession>A0A1Y3BMH2</accession>
<proteinExistence type="predicted"/>
<keyword evidence="1" id="KW-0472">Membrane</keyword>
<evidence type="ECO:0000313" key="3">
    <source>
        <dbReference type="Proteomes" id="UP000194236"/>
    </source>
</evidence>
<evidence type="ECO:0000313" key="2">
    <source>
        <dbReference type="EMBL" id="OTF82022.1"/>
    </source>
</evidence>
<reference evidence="2 3" key="1">
    <citation type="submission" date="2017-03" db="EMBL/GenBank/DDBJ databases">
        <title>Genome Survey of Euroglyphus maynei.</title>
        <authorList>
            <person name="Arlian L.G."/>
            <person name="Morgan M.S."/>
            <person name="Rider S.D."/>
        </authorList>
    </citation>
    <scope>NUCLEOTIDE SEQUENCE [LARGE SCALE GENOMIC DNA]</scope>
    <source>
        <strain evidence="2">Arlian Lab</strain>
        <tissue evidence="2">Whole body</tissue>
    </source>
</reference>
<evidence type="ECO:0000256" key="1">
    <source>
        <dbReference type="SAM" id="Phobius"/>
    </source>
</evidence>
<protein>
    <submittedName>
        <fullName evidence="2">Uncharacterized protein</fullName>
    </submittedName>
</protein>
<dbReference type="EMBL" id="MUJZ01010622">
    <property type="protein sequence ID" value="OTF82022.1"/>
    <property type="molecule type" value="Genomic_DNA"/>
</dbReference>
<keyword evidence="1" id="KW-0812">Transmembrane</keyword>
<comment type="caution">
    <text evidence="2">The sequence shown here is derived from an EMBL/GenBank/DDBJ whole genome shotgun (WGS) entry which is preliminary data.</text>
</comment>
<dbReference type="AlphaFoldDB" id="A0A1Y3BMH2"/>
<sequence length="81" mass="9181">MAPSARNYVRSTLATINWTTPEGYGYLPHCFGSMIFLTLEWLIGWKLKMKILGNIVRNSVRETSLTIPEIIRSSFGSSKDN</sequence>